<protein>
    <submittedName>
        <fullName evidence="3">Glycosyltransferase</fullName>
    </submittedName>
</protein>
<keyword evidence="2 3" id="KW-0808">Transferase</keyword>
<evidence type="ECO:0000313" key="4">
    <source>
        <dbReference type="Proteomes" id="UP000252004"/>
    </source>
</evidence>
<accession>A0A344U227</accession>
<evidence type="ECO:0000256" key="1">
    <source>
        <dbReference type="ARBA" id="ARBA00022676"/>
    </source>
</evidence>
<dbReference type="NCBIfam" id="TIGR00696">
    <property type="entry name" value="wecG_tagA_cpsF"/>
    <property type="match status" value="1"/>
</dbReference>
<dbReference type="PANTHER" id="PTHR34136:SF1">
    <property type="entry name" value="UDP-N-ACETYL-D-MANNOSAMINURONIC ACID TRANSFERASE"/>
    <property type="match status" value="1"/>
</dbReference>
<keyword evidence="1" id="KW-0328">Glycosyltransferase</keyword>
<keyword evidence="4" id="KW-1185">Reference proteome</keyword>
<dbReference type="PANTHER" id="PTHR34136">
    <property type="match status" value="1"/>
</dbReference>
<dbReference type="Proteomes" id="UP000252004">
    <property type="component" value="Chromosome"/>
</dbReference>
<sequence length="277" mass="30162">MTGHRDNTPYTDNSGHTDKATLFGITLDALTMDETVRRCLDAVRRGEQIEIGMVNAAKLVTMRRNPQLAAAVSGCDLVLADGQAVVWAGRVLGVRLPERVAGIDLFMRLLAAAEQADIPVYLLGAREHVLGLMLRRISEQFPALRVAGSRNGYFDDSEQGAVADAIAASGARMLFLGMTSPKKEIFTASFGKRTGADVVHGVGGSFDILAGVTKRAPQLWQRIGLEWFYRALQEPRRLGRRYLTTNTAFLLMTARELLRRTPSAGPSHGTGSANRSH</sequence>
<evidence type="ECO:0000313" key="3">
    <source>
        <dbReference type="EMBL" id="AXE24948.1"/>
    </source>
</evidence>
<dbReference type="CDD" id="cd06533">
    <property type="entry name" value="Glyco_transf_WecG_TagA"/>
    <property type="match status" value="1"/>
</dbReference>
<organism evidence="3 4">
    <name type="scientific">Streptomyces globosus</name>
    <dbReference type="NCBI Taxonomy" id="68209"/>
    <lineage>
        <taxon>Bacteria</taxon>
        <taxon>Bacillati</taxon>
        <taxon>Actinomycetota</taxon>
        <taxon>Actinomycetes</taxon>
        <taxon>Kitasatosporales</taxon>
        <taxon>Streptomycetaceae</taxon>
        <taxon>Streptomyces</taxon>
    </lineage>
</organism>
<dbReference type="EMBL" id="CP030862">
    <property type="protein sequence ID" value="AXE24948.1"/>
    <property type="molecule type" value="Genomic_DNA"/>
</dbReference>
<evidence type="ECO:0000256" key="2">
    <source>
        <dbReference type="ARBA" id="ARBA00022679"/>
    </source>
</evidence>
<dbReference type="OrthoDB" id="9771846at2"/>
<gene>
    <name evidence="3" type="ORF">C0216_17165</name>
</gene>
<dbReference type="GO" id="GO:0016758">
    <property type="term" value="F:hexosyltransferase activity"/>
    <property type="evidence" value="ECO:0007669"/>
    <property type="project" value="TreeGrafter"/>
</dbReference>
<dbReference type="Pfam" id="PF03808">
    <property type="entry name" value="Glyco_tran_WecG"/>
    <property type="match status" value="1"/>
</dbReference>
<name>A0A344U227_9ACTN</name>
<dbReference type="InterPro" id="IPR004629">
    <property type="entry name" value="WecG_TagA_CpsF"/>
</dbReference>
<dbReference type="RefSeq" id="WP_114056137.1">
    <property type="nucleotide sequence ID" value="NZ_CP030862.1"/>
</dbReference>
<proteinExistence type="predicted"/>
<dbReference type="KEGG" id="sgz:C0216_17165"/>
<dbReference type="AlphaFoldDB" id="A0A344U227"/>
<reference evidence="3 4" key="1">
    <citation type="submission" date="2018-01" db="EMBL/GenBank/DDBJ databases">
        <title>Draft genome Sequence of streptomyces globosus LZH-48.</title>
        <authorList>
            <person name="Ran K."/>
            <person name="Li Z."/>
            <person name="Wei S."/>
            <person name="Dong R."/>
        </authorList>
    </citation>
    <scope>NUCLEOTIDE SEQUENCE [LARGE SCALE GENOMIC DNA]</scope>
    <source>
        <strain evidence="3 4">LZH-48</strain>
    </source>
</reference>